<organism evidence="8 11">
    <name type="scientific">Klebsiella pneumoniae</name>
    <dbReference type="NCBI Taxonomy" id="573"/>
    <lineage>
        <taxon>Bacteria</taxon>
        <taxon>Pseudomonadati</taxon>
        <taxon>Pseudomonadota</taxon>
        <taxon>Gammaproteobacteria</taxon>
        <taxon>Enterobacterales</taxon>
        <taxon>Enterobacteriaceae</taxon>
        <taxon>Klebsiella/Raoultella group</taxon>
        <taxon>Klebsiella</taxon>
        <taxon>Klebsiella pneumoniae complex</taxon>
    </lineage>
</organism>
<evidence type="ECO:0000313" key="13">
    <source>
        <dbReference type="Proteomes" id="UP000485085"/>
    </source>
</evidence>
<dbReference type="Proteomes" id="UP000254657">
    <property type="component" value="Unassembled WGS sequence"/>
</dbReference>
<dbReference type="NCBIfam" id="TIGR03352">
    <property type="entry name" value="VI_chp_3"/>
    <property type="match status" value="1"/>
</dbReference>
<evidence type="ECO:0000313" key="7">
    <source>
        <dbReference type="EMBL" id="TDK02541.1"/>
    </source>
</evidence>
<evidence type="ECO:0000313" key="3">
    <source>
        <dbReference type="EMBL" id="MRL38250.1"/>
    </source>
</evidence>
<sequence>MKMAITAVKPSARLLAFLMVTVLTGCGLTQTVKDGAVSVTQSIFYPQVKTLHLDLRAREGVNNNAKGASLATVVRIYQLKDRQAFDNTDYPSLFAGDGQALQADRVAEKDVRLRPGESVTVDMPMETSAQFVAVAAMFIDPDLTQNSWRLVLTRDELDPARPRIIEASQNQLTLHPFKEK</sequence>
<proteinExistence type="predicted"/>
<protein>
    <submittedName>
        <fullName evidence="2">Type VI secretion protein</fullName>
    </submittedName>
    <submittedName>
        <fullName evidence="8">Type VI secretion system lipoprotein TssJ</fullName>
    </submittedName>
</protein>
<reference evidence="7 10" key="3">
    <citation type="submission" date="2019-03" db="EMBL/GenBank/DDBJ databases">
        <title>Multidrug-Resistant Klebsiella pneumoniae Clinical Bloodstream Isolates in Shanghai, China.</title>
        <authorList>
            <person name="Wang S."/>
        </authorList>
    </citation>
    <scope>NUCLEOTIDE SEQUENCE [LARGE SCALE GENOMIC DNA]</scope>
    <source>
        <strain evidence="7 10">RJ1071</strain>
    </source>
</reference>
<dbReference type="PANTHER" id="PTHR37625:SF4">
    <property type="entry name" value="OUTER MEMBRANE LIPOPROTEIN"/>
    <property type="match status" value="1"/>
</dbReference>
<evidence type="ECO:0000313" key="11">
    <source>
        <dbReference type="Proteomes" id="UP000322977"/>
    </source>
</evidence>
<reference evidence="5 13" key="7">
    <citation type="submission" date="2019-11" db="EMBL/GenBank/DDBJ databases">
        <title>Emergence of a novel subclone of carbapenem-resistant Klebsiella pneumoniae ST11 with enhanced virulence and transmissibility: a molecular epidemiological, clinical, genomic study.</title>
        <authorList>
            <person name="Zhou K."/>
        </authorList>
    </citation>
    <scope>NUCLEOTIDE SEQUENCE [LARGE SCALE GENOMIC DNA]</scope>
    <source>
        <strain evidence="5 13">KP_38044</strain>
    </source>
</reference>
<reference evidence="8 11" key="5">
    <citation type="submission" date="2019-08" db="EMBL/GenBank/DDBJ databases">
        <title>Phenotypic and genetic characterization of extended-spectrum b-lactamase-producing hypermucoviscous Klebsiella pneumoniae from Chile.</title>
        <authorList>
            <person name="Morales-Leon F."/>
            <person name="Caro C."/>
            <person name="Opazo-Capurro A."/>
            <person name="Lincopan N."/>
            <person name="Dominguez-Yevenes M."/>
            <person name="Lima C."/>
            <person name="Bello-Toledo H."/>
            <person name="Gonzalez-Rocha G."/>
        </authorList>
    </citation>
    <scope>NUCLEOTIDE SEQUENCE [LARGE SCALE GENOMIC DNA]</scope>
    <source>
        <strain evidence="8 11">UCO-494</strain>
    </source>
</reference>
<dbReference type="Proteomes" id="UP000294951">
    <property type="component" value="Unassembled WGS sequence"/>
</dbReference>
<evidence type="ECO:0000313" key="6">
    <source>
        <dbReference type="EMBL" id="RDT86616.1"/>
    </source>
</evidence>
<dbReference type="EMBL" id="WNPO01000006">
    <property type="protein sequence ID" value="MUA38848.1"/>
    <property type="molecule type" value="Genomic_DNA"/>
</dbReference>
<keyword evidence="8" id="KW-0449">Lipoprotein</keyword>
<dbReference type="PROSITE" id="PS51257">
    <property type="entry name" value="PROKAR_LIPOPROTEIN"/>
    <property type="match status" value="1"/>
</dbReference>
<accession>A0A0G3RU91</accession>
<dbReference type="EMBL" id="QRCF01000033">
    <property type="protein sequence ID" value="RDT86616.1"/>
    <property type="molecule type" value="Genomic_DNA"/>
</dbReference>
<dbReference type="Gene3D" id="2.60.40.4150">
    <property type="entry name" value="Type VI secretion system, lipoprotein SciN"/>
    <property type="match status" value="1"/>
</dbReference>
<gene>
    <name evidence="8" type="primary">tssJ</name>
    <name evidence="6" type="ORF">DW286_23340</name>
    <name evidence="7" type="ORF">E1814_09675</name>
    <name evidence="4" type="ORF">FME62_02260</name>
    <name evidence="8" type="ORF">FXN67_13550</name>
    <name evidence="3" type="ORF">GJJ18_22745</name>
    <name evidence="5" type="ORF">GNF00_03160</name>
    <name evidence="2" type="ORF">LS45_14790</name>
</gene>
<reference evidence="2 9" key="1">
    <citation type="submission" date="2014-10" db="EMBL/GenBank/DDBJ databases">
        <title>Plasmid movement, recombination, and chromosomal integration amongst multidrug resistant commensal Escherichia coli clones within a single commercial turkey flock.</title>
        <authorList>
            <person name="Lang K."/>
            <person name="Dorn K."/>
            <person name="Danzeisen J."/>
            <person name="Johnson T."/>
        </authorList>
    </citation>
    <scope>NUCLEOTIDE SEQUENCE [LARGE SCALE GENOMIC DNA]</scope>
    <source>
        <strain evidence="2 9">UMNturkey9</strain>
    </source>
</reference>
<dbReference type="Proteomes" id="UP000322977">
    <property type="component" value="Unassembled WGS sequence"/>
</dbReference>
<dbReference type="InterPro" id="IPR038706">
    <property type="entry name" value="Type_VI_SciN-like_sf"/>
</dbReference>
<feature type="chain" id="PRO_5015039297" evidence="1">
    <location>
        <begin position="26"/>
        <end position="180"/>
    </location>
</feature>
<feature type="signal peptide" evidence="1">
    <location>
        <begin position="1"/>
        <end position="25"/>
    </location>
</feature>
<dbReference type="EMBL" id="SMTN01000007">
    <property type="protein sequence ID" value="TDK02541.1"/>
    <property type="molecule type" value="Genomic_DNA"/>
</dbReference>
<keyword evidence="1" id="KW-0732">Signal</keyword>
<dbReference type="Proteomes" id="UP000031820">
    <property type="component" value="Unassembled WGS sequence"/>
</dbReference>
<evidence type="ECO:0000313" key="9">
    <source>
        <dbReference type="Proteomes" id="UP000031820"/>
    </source>
</evidence>
<evidence type="ECO:0000313" key="10">
    <source>
        <dbReference type="Proteomes" id="UP000294951"/>
    </source>
</evidence>
<evidence type="ECO:0000313" key="4">
    <source>
        <dbReference type="EMBL" id="MSS29619.1"/>
    </source>
</evidence>
<dbReference type="Proteomes" id="UP000485085">
    <property type="component" value="Unassembled WGS sequence"/>
</dbReference>
<dbReference type="EMBL" id="JRRF01000011">
    <property type="protein sequence ID" value="KII04861.1"/>
    <property type="molecule type" value="Genomic_DNA"/>
</dbReference>
<evidence type="ECO:0000313" key="8">
    <source>
        <dbReference type="EMBL" id="TYL78449.1"/>
    </source>
</evidence>
<dbReference type="AlphaFoldDB" id="A0A0G3RU91"/>
<evidence type="ECO:0000313" key="5">
    <source>
        <dbReference type="EMBL" id="MUA38848.1"/>
    </source>
</evidence>
<dbReference type="InterPro" id="IPR017734">
    <property type="entry name" value="T6SS_SciN"/>
</dbReference>
<dbReference type="SMR" id="A0A0G3RU91"/>
<dbReference type="EMBL" id="WJWF01000029">
    <property type="protein sequence ID" value="MRL38250.1"/>
    <property type="molecule type" value="Genomic_DNA"/>
</dbReference>
<dbReference type="Pfam" id="PF12790">
    <property type="entry name" value="T6SS-SciN"/>
    <property type="match status" value="1"/>
</dbReference>
<evidence type="ECO:0000256" key="1">
    <source>
        <dbReference type="SAM" id="SignalP"/>
    </source>
</evidence>
<reference evidence="3" key="6">
    <citation type="submission" date="2019-10" db="EMBL/GenBank/DDBJ databases">
        <title>Molecular typing, antibiotic resistance determination and virulence profiling for 36 multidrug-resistant clinical Klebsiella pneumoniae isolates using second- and third-generation sequencing.</title>
        <authorList>
            <person name="Shelenkov A."/>
            <person name="Mikhaylova Y."/>
            <person name="Yanushevich Y."/>
            <person name="Samoilov A."/>
            <person name="Petrova L."/>
            <person name="Fomina V."/>
            <person name="Gusarov V."/>
            <person name="Zamyatin M."/>
            <person name="Shagin D."/>
        </authorList>
    </citation>
    <scope>NUCLEOTIDE SEQUENCE [LARGE SCALE GENOMIC DNA]</scope>
    <source>
        <strain evidence="3">CriePir115</strain>
    </source>
</reference>
<evidence type="ECO:0000313" key="12">
    <source>
        <dbReference type="Proteomes" id="UP000468995"/>
    </source>
</evidence>
<reference evidence="6" key="2">
    <citation type="submission" date="2018-07" db="EMBL/GenBank/DDBJ databases">
        <title>Draft genome sequence of Klebsiella pneumoniae K293.</title>
        <authorList>
            <person name="He F."/>
        </authorList>
    </citation>
    <scope>NUCLEOTIDE SEQUENCE</scope>
    <source>
        <strain evidence="6">K293</strain>
    </source>
</reference>
<name>A0A0G3RU91_KLEPN</name>
<evidence type="ECO:0000313" key="2">
    <source>
        <dbReference type="EMBL" id="KII04861.1"/>
    </source>
</evidence>
<dbReference type="EMBL" id="VSSY01000010">
    <property type="protein sequence ID" value="TYL78449.1"/>
    <property type="molecule type" value="Genomic_DNA"/>
</dbReference>
<dbReference type="Proteomes" id="UP000468995">
    <property type="component" value="Unassembled WGS sequence"/>
</dbReference>
<comment type="caution">
    <text evidence="8">The sequence shown here is derived from an EMBL/GenBank/DDBJ whole genome shotgun (WGS) entry which is preliminary data.</text>
</comment>
<dbReference type="EMBL" id="VINI01000001">
    <property type="protein sequence ID" value="MSS29619.1"/>
    <property type="molecule type" value="Genomic_DNA"/>
</dbReference>
<reference evidence="4 12" key="4">
    <citation type="submission" date="2019-07" db="EMBL/GenBank/DDBJ databases">
        <title>Genome sequence of OXA-232-producing Klebsiella pneumoniae ST23 from septicemic neonate.</title>
        <authorList>
            <person name="Mukherjee S."/>
            <person name="Naha S."/>
            <person name="Bhadury P."/>
            <person name="Basu S."/>
        </authorList>
    </citation>
    <scope>NUCLEOTIDE SEQUENCE [LARGE SCALE GENOMIC DNA]</scope>
    <source>
        <strain evidence="4 12">EN5275</strain>
    </source>
</reference>
<dbReference type="PANTHER" id="PTHR37625">
    <property type="entry name" value="OUTER MEMBRANE LIPOPROTEIN-RELATED"/>
    <property type="match status" value="1"/>
</dbReference>